<evidence type="ECO:0000259" key="10">
    <source>
        <dbReference type="PROSITE" id="PS50072"/>
    </source>
</evidence>
<keyword evidence="4 6" id="KW-0697">Rotamase</keyword>
<dbReference type="Gene3D" id="2.40.100.10">
    <property type="entry name" value="Cyclophilin-like"/>
    <property type="match status" value="1"/>
</dbReference>
<evidence type="ECO:0000256" key="3">
    <source>
        <dbReference type="ARBA" id="ARBA00013194"/>
    </source>
</evidence>
<evidence type="ECO:0000256" key="1">
    <source>
        <dbReference type="ARBA" id="ARBA00000971"/>
    </source>
</evidence>
<dbReference type="SUPFAM" id="SSF50891">
    <property type="entry name" value="Cyclophilin-like"/>
    <property type="match status" value="1"/>
</dbReference>
<comment type="catalytic activity">
    <reaction evidence="1 6">
        <text>[protein]-peptidylproline (omega=180) = [protein]-peptidylproline (omega=0)</text>
        <dbReference type="Rhea" id="RHEA:16237"/>
        <dbReference type="Rhea" id="RHEA-COMP:10747"/>
        <dbReference type="Rhea" id="RHEA-COMP:10748"/>
        <dbReference type="ChEBI" id="CHEBI:83833"/>
        <dbReference type="ChEBI" id="CHEBI:83834"/>
        <dbReference type="EC" id="5.2.1.8"/>
    </reaction>
</comment>
<dbReference type="InterPro" id="IPR002130">
    <property type="entry name" value="Cyclophilin-type_PPIase_dom"/>
</dbReference>
<dbReference type="AlphaFoldDB" id="A0A8J2XHB0"/>
<dbReference type="PROSITE" id="PS00170">
    <property type="entry name" value="CSA_PPIASE_1"/>
    <property type="match status" value="1"/>
</dbReference>
<dbReference type="InterPro" id="IPR044666">
    <property type="entry name" value="Cyclophilin_A-like"/>
</dbReference>
<dbReference type="GO" id="GO:0003755">
    <property type="term" value="F:peptidyl-prolyl cis-trans isomerase activity"/>
    <property type="evidence" value="ECO:0007669"/>
    <property type="project" value="UniProtKB-KW"/>
</dbReference>
<evidence type="ECO:0000313" key="12">
    <source>
        <dbReference type="Proteomes" id="UP000598120"/>
    </source>
</evidence>
<evidence type="ECO:0000256" key="2">
    <source>
        <dbReference type="ARBA" id="ARBA00007365"/>
    </source>
</evidence>
<dbReference type="InterPro" id="IPR001179">
    <property type="entry name" value="PPIase_FKBP_dom"/>
</dbReference>
<accession>A0A8J2XHB0</accession>
<organism evidence="11 12">
    <name type="scientific">Aquaticitalea lipolytica</name>
    <dbReference type="NCBI Taxonomy" id="1247562"/>
    <lineage>
        <taxon>Bacteria</taxon>
        <taxon>Pseudomonadati</taxon>
        <taxon>Bacteroidota</taxon>
        <taxon>Flavobacteriia</taxon>
        <taxon>Flavobacteriales</taxon>
        <taxon>Flavobacteriaceae</taxon>
        <taxon>Aquaticitalea</taxon>
    </lineage>
</organism>
<dbReference type="PROSITE" id="PS50072">
    <property type="entry name" value="CSA_PPIASE_2"/>
    <property type="match status" value="1"/>
</dbReference>
<keyword evidence="7" id="KW-0175">Coiled coil</keyword>
<dbReference type="RefSeq" id="WP_188606119.1">
    <property type="nucleotide sequence ID" value="NZ_BMIC01000003.1"/>
</dbReference>
<dbReference type="EC" id="5.2.1.8" evidence="3 6"/>
<evidence type="ECO:0000313" key="11">
    <source>
        <dbReference type="EMBL" id="GFZ87591.1"/>
    </source>
</evidence>
<sequence length="384" mass="42924">MRLITKSFQFLMLFALLTATACQDKYPDLEDGLYAEIITNYGTMVLKLEYKKTPVTVANFVSLAEGTNTLVDSAYAGKKYYNGLTFHRIMDEFMIQGGDPTASGTGSPGYKFKDEFSPDLKHDRLGILSMANPGPNANGSQFFITEVPYPSLDGRHSVFGHLVIGEDVLHTLAEVEVSKPSNKPVNPVIMEEVNIIRKGSDAKAFNAPKVFKDYFIEAEKAEKERLAKIEEEKRIREEKTAAAALEMKPLIEEYTSKTKATATGLKVYYITKGNGTKPKIGDEVKLNYQGYFTDGKLFDSNIQSIEEKYGMLNPVKIERQMYSPMPMTISPDAQMIQGFKEAVGQLRVGDKAFFYIPSHLAYGERGRGAIQPNTDLTFIIEMIE</sequence>
<dbReference type="EMBL" id="BMIC01000003">
    <property type="protein sequence ID" value="GFZ87591.1"/>
    <property type="molecule type" value="Genomic_DNA"/>
</dbReference>
<dbReference type="PRINTS" id="PR00153">
    <property type="entry name" value="CSAPPISMRASE"/>
</dbReference>
<proteinExistence type="inferred from homology"/>
<feature type="domain" description="PPIase FKBP-type" evidence="9">
    <location>
        <begin position="281"/>
        <end position="384"/>
    </location>
</feature>
<dbReference type="InterPro" id="IPR046357">
    <property type="entry name" value="PPIase_dom_sf"/>
</dbReference>
<dbReference type="Pfam" id="PF00254">
    <property type="entry name" value="FKBP_C"/>
    <property type="match status" value="1"/>
</dbReference>
<evidence type="ECO:0000259" key="9">
    <source>
        <dbReference type="PROSITE" id="PS50059"/>
    </source>
</evidence>
<gene>
    <name evidence="11" type="primary">ppiA</name>
    <name evidence="11" type="ORF">GCM10011531_18860</name>
</gene>
<dbReference type="GO" id="GO:0006457">
    <property type="term" value="P:protein folding"/>
    <property type="evidence" value="ECO:0007669"/>
    <property type="project" value="InterPro"/>
</dbReference>
<dbReference type="PROSITE" id="PS50059">
    <property type="entry name" value="FKBP_PPIASE"/>
    <property type="match status" value="1"/>
</dbReference>
<evidence type="ECO:0000256" key="6">
    <source>
        <dbReference type="PROSITE-ProRule" id="PRU00277"/>
    </source>
</evidence>
<name>A0A8J2XHB0_9FLAO</name>
<dbReference type="SUPFAM" id="SSF54534">
    <property type="entry name" value="FKBP-like"/>
    <property type="match status" value="1"/>
</dbReference>
<reference evidence="11 12" key="1">
    <citation type="journal article" date="2014" name="Int. J. Syst. Evol. Microbiol.">
        <title>Complete genome sequence of Corynebacterium casei LMG S-19264T (=DSM 44701T), isolated from a smear-ripened cheese.</title>
        <authorList>
            <consortium name="US DOE Joint Genome Institute (JGI-PGF)"/>
            <person name="Walter F."/>
            <person name="Albersmeier A."/>
            <person name="Kalinowski J."/>
            <person name="Ruckert C."/>
        </authorList>
    </citation>
    <scope>NUCLEOTIDE SEQUENCE [LARGE SCALE GENOMIC DNA]</scope>
    <source>
        <strain evidence="11 12">CGMCC 1.15295</strain>
    </source>
</reference>
<keyword evidence="5 6" id="KW-0413">Isomerase</keyword>
<dbReference type="InterPro" id="IPR020892">
    <property type="entry name" value="Cyclophilin-type_PPIase_CS"/>
</dbReference>
<dbReference type="CDD" id="cd00317">
    <property type="entry name" value="cyclophilin"/>
    <property type="match status" value="1"/>
</dbReference>
<feature type="signal peptide" evidence="8">
    <location>
        <begin position="1"/>
        <end position="21"/>
    </location>
</feature>
<keyword evidence="12" id="KW-1185">Reference proteome</keyword>
<dbReference type="PANTHER" id="PTHR45625">
    <property type="entry name" value="PEPTIDYL-PROLYL CIS-TRANS ISOMERASE-RELATED"/>
    <property type="match status" value="1"/>
</dbReference>
<feature type="coiled-coil region" evidence="7">
    <location>
        <begin position="218"/>
        <end position="248"/>
    </location>
</feature>
<dbReference type="PROSITE" id="PS51257">
    <property type="entry name" value="PROKAR_LIPOPROTEIN"/>
    <property type="match status" value="1"/>
</dbReference>
<comment type="caution">
    <text evidence="11">The sequence shown here is derived from an EMBL/GenBank/DDBJ whole genome shotgun (WGS) entry which is preliminary data.</text>
</comment>
<feature type="domain" description="PPIase cyclophilin-type" evidence="10">
    <location>
        <begin position="39"/>
        <end position="195"/>
    </location>
</feature>
<evidence type="ECO:0000256" key="4">
    <source>
        <dbReference type="ARBA" id="ARBA00023110"/>
    </source>
</evidence>
<dbReference type="PANTHER" id="PTHR45625:SF4">
    <property type="entry name" value="PEPTIDYLPROLYL ISOMERASE DOMAIN AND WD REPEAT-CONTAINING PROTEIN 1"/>
    <property type="match status" value="1"/>
</dbReference>
<dbReference type="InterPro" id="IPR029000">
    <property type="entry name" value="Cyclophilin-like_dom_sf"/>
</dbReference>
<comment type="similarity">
    <text evidence="2">Belongs to the cyclophilin-type PPIase family.</text>
</comment>
<evidence type="ECO:0000256" key="5">
    <source>
        <dbReference type="ARBA" id="ARBA00023235"/>
    </source>
</evidence>
<protein>
    <recommendedName>
        <fullName evidence="3 6">peptidylprolyl isomerase</fullName>
        <ecNumber evidence="3 6">5.2.1.8</ecNumber>
    </recommendedName>
</protein>
<evidence type="ECO:0000256" key="8">
    <source>
        <dbReference type="SAM" id="SignalP"/>
    </source>
</evidence>
<keyword evidence="8" id="KW-0732">Signal</keyword>
<dbReference type="Pfam" id="PF00160">
    <property type="entry name" value="Pro_isomerase"/>
    <property type="match status" value="1"/>
</dbReference>
<feature type="chain" id="PRO_5035153308" description="peptidylprolyl isomerase" evidence="8">
    <location>
        <begin position="22"/>
        <end position="384"/>
    </location>
</feature>
<dbReference type="Gene3D" id="3.10.50.40">
    <property type="match status" value="1"/>
</dbReference>
<evidence type="ECO:0000256" key="7">
    <source>
        <dbReference type="SAM" id="Coils"/>
    </source>
</evidence>
<dbReference type="Proteomes" id="UP000598120">
    <property type="component" value="Unassembled WGS sequence"/>
</dbReference>